<feature type="repeat" description="TPR" evidence="3">
    <location>
        <begin position="1193"/>
        <end position="1226"/>
    </location>
</feature>
<feature type="repeat" description="TPR" evidence="3">
    <location>
        <begin position="1277"/>
        <end position="1310"/>
    </location>
</feature>
<keyword evidence="2 3" id="KW-0802">TPR repeat</keyword>
<feature type="repeat" description="TPR" evidence="3">
    <location>
        <begin position="851"/>
        <end position="884"/>
    </location>
</feature>
<feature type="repeat" description="TPR" evidence="3">
    <location>
        <begin position="721"/>
        <end position="754"/>
    </location>
</feature>
<evidence type="ECO:0000256" key="1">
    <source>
        <dbReference type="ARBA" id="ARBA00022737"/>
    </source>
</evidence>
<dbReference type="Gene3D" id="3.40.50.300">
    <property type="entry name" value="P-loop containing nucleotide triphosphate hydrolases"/>
    <property type="match status" value="1"/>
</dbReference>
<dbReference type="InterPro" id="IPR027417">
    <property type="entry name" value="P-loop_NTPase"/>
</dbReference>
<feature type="repeat" description="TPR" evidence="3">
    <location>
        <begin position="679"/>
        <end position="712"/>
    </location>
</feature>
<keyword evidence="4" id="KW-0175">Coiled coil</keyword>
<dbReference type="PROSITE" id="PS50293">
    <property type="entry name" value="TPR_REGION"/>
    <property type="match status" value="1"/>
</dbReference>
<dbReference type="Pfam" id="PF13374">
    <property type="entry name" value="TPR_10"/>
    <property type="match status" value="1"/>
</dbReference>
<dbReference type="PANTHER" id="PTHR45641">
    <property type="entry name" value="TETRATRICOPEPTIDE REPEAT PROTEIN (AFU_ORTHOLOGUE AFUA_6G03870)"/>
    <property type="match status" value="1"/>
</dbReference>
<evidence type="ECO:0000256" key="2">
    <source>
        <dbReference type="ARBA" id="ARBA00022803"/>
    </source>
</evidence>
<dbReference type="SUPFAM" id="SSF48452">
    <property type="entry name" value="TPR-like"/>
    <property type="match status" value="3"/>
</dbReference>
<dbReference type="InterPro" id="IPR019734">
    <property type="entry name" value="TPR_rpt"/>
</dbReference>
<feature type="compositionally biased region" description="Basic and acidic residues" evidence="5">
    <location>
        <begin position="57"/>
        <end position="66"/>
    </location>
</feature>
<evidence type="ECO:0008006" key="8">
    <source>
        <dbReference type="Google" id="ProtNLM"/>
    </source>
</evidence>
<dbReference type="PROSITE" id="PS50005">
    <property type="entry name" value="TPR"/>
    <property type="match status" value="10"/>
</dbReference>
<evidence type="ECO:0000256" key="4">
    <source>
        <dbReference type="SAM" id="Coils"/>
    </source>
</evidence>
<feature type="repeat" description="TPR" evidence="3">
    <location>
        <begin position="1067"/>
        <end position="1100"/>
    </location>
</feature>
<dbReference type="Gene3D" id="1.25.40.10">
    <property type="entry name" value="Tetratricopeptide repeat domain"/>
    <property type="match status" value="5"/>
</dbReference>
<feature type="coiled-coil region" evidence="4">
    <location>
        <begin position="172"/>
        <end position="241"/>
    </location>
</feature>
<reference evidence="6 7" key="1">
    <citation type="submission" date="2022-05" db="EMBL/GenBank/DDBJ databases">
        <authorList>
            <consortium name="Genoscope - CEA"/>
            <person name="William W."/>
        </authorList>
    </citation>
    <scope>NUCLEOTIDE SEQUENCE [LARGE SCALE GENOMIC DNA]</scope>
</reference>
<evidence type="ECO:0000256" key="5">
    <source>
        <dbReference type="SAM" id="MobiDB-lite"/>
    </source>
</evidence>
<feature type="repeat" description="TPR" evidence="3">
    <location>
        <begin position="1025"/>
        <end position="1058"/>
    </location>
</feature>
<organism evidence="6 7">
    <name type="scientific">Porites evermanni</name>
    <dbReference type="NCBI Taxonomy" id="104178"/>
    <lineage>
        <taxon>Eukaryota</taxon>
        <taxon>Metazoa</taxon>
        <taxon>Cnidaria</taxon>
        <taxon>Anthozoa</taxon>
        <taxon>Hexacorallia</taxon>
        <taxon>Scleractinia</taxon>
        <taxon>Fungiina</taxon>
        <taxon>Poritidae</taxon>
        <taxon>Porites</taxon>
    </lineage>
</organism>
<dbReference type="PANTHER" id="PTHR45641:SF1">
    <property type="entry name" value="AAA+ ATPASE DOMAIN-CONTAINING PROTEIN"/>
    <property type="match status" value="1"/>
</dbReference>
<accession>A0ABN8QG23</accession>
<dbReference type="Pfam" id="PF13424">
    <property type="entry name" value="TPR_12"/>
    <property type="match status" value="6"/>
</dbReference>
<keyword evidence="1" id="KW-0677">Repeat</keyword>
<feature type="repeat" description="TPR" evidence="3">
    <location>
        <begin position="1109"/>
        <end position="1142"/>
    </location>
</feature>
<name>A0ABN8QG23_9CNID</name>
<evidence type="ECO:0000313" key="7">
    <source>
        <dbReference type="Proteomes" id="UP001159427"/>
    </source>
</evidence>
<sequence length="1321" mass="149344">MALSKEYTNEELNYFRICKVTTDILAEGLRVIFKQEWDNQYKSSLFGEWKDSPQNGRDFHNKESPPSKKRNGRLLATMINGDRREWDCTMLFYAILFSDCVGKGICSSVRTNVDDLRKFRNEEFAHITHGNLSDKDFHIAISKVHIAFQALGLPTAQIQDIKNQKAFPTEELRKIQKQVDDLKRELQETENKKTVLEHQLQKEAPSFCSLPPKPSHEVGGRDREVAKITQQLRELKEANDNRLSYLYISGNPGSGKSQLAGLVAQNFFDEVKKIQDATSFVMTLNAGNLDSLLESYISFARQLKCPEHLVMEVLTSKDWKVEEKITQLKMIVAGKINLYTSWLIVVDNVISVSSIFNFLPKSGHNAWKKGQMLITTQDTQSIPSTNSFSCHISVSKGMEPKDAFFLLSKLSGIAYSELEENVAEKLDYQPLALASAAIFVKEIRQAKFLKNFGWSEFLKKLDEGKRSTTEDNLANTNPIYPSTMTKAITLAVESQIKSDIVVKQLFNFLSLCAPQPLNLSLAINYIRKAVDATDNELICLRIRRCSLLIFEEDEAGCRIRVHQVVHNAIKTLINAYGESPRPEVVNRAVATLNQFIIEISPENMTLDSMHIVPHLKAIADHVFLKGRVSQVYYASILKTFKNFGLTCQAHCEFNVAKRFFNLLAGVQLKELGAEHVYVATTYNNLGLIHENLGDFEQAKEYYQSALAIDLEKLGAEHVDVATTYDNLGRIHRKLGDFEQAKKYHQLALAISREKLGDKHVDVARTYDNLGIIHSKLGDSEQAKKYHQLALAIRLEKLGDKHVDVIRMCIPSKSCSQHKSFSKDDKAQAKEYHQLALAIRLEKLGPKHVHVATTYNNLSLIHEDLGDFEQAKEYLHLALAIRLEKLGPKHVDVATTYNNLSLIHEDVGDFEQAKEYHQLALAIRLEKLGDKHVDVATMYDNLGRIHGKLGDFEQAKEYHQLALAISREKLGDKHVDVAATYDNLGLIHQDLGDFEQANDFEQAKEYLQLALAISREKLGPKHVDVATTYHNLSLIHEDLGDFEQAKEYLQLALAISREKLGDKHVNVATTYDNLGTIHGKLGDFEQAKEYLQLALAISREKLGDKHVHVATTYNNLSLIHEDLGDFEQAKEYLQLALAISREKLGDKHADVATLYDNLDRIHGKLGDFEQAKKYHQLALAIRLEKLGDKNVQVATTYDNLGKIHGKLGDFEQAKEYLQLALAISREKLGDKHVDVATMYNNLGVVHVKLGDFKQAKEYLQLALAVRLEKLGPKHVDVATTYNNLSLIHEDLGDFEQAREYLQLALAISREKLGDKHVHVATT</sequence>
<dbReference type="EMBL" id="CALNXI010001295">
    <property type="protein sequence ID" value="CAH3163727.1"/>
    <property type="molecule type" value="Genomic_DNA"/>
</dbReference>
<proteinExistence type="predicted"/>
<feature type="repeat" description="TPR" evidence="3">
    <location>
        <begin position="1235"/>
        <end position="1268"/>
    </location>
</feature>
<comment type="caution">
    <text evidence="6">The sequence shown here is derived from an EMBL/GenBank/DDBJ whole genome shotgun (WGS) entry which is preliminary data.</text>
</comment>
<feature type="repeat" description="TPR" evidence="3">
    <location>
        <begin position="935"/>
        <end position="968"/>
    </location>
</feature>
<keyword evidence="7" id="KW-1185">Reference proteome</keyword>
<evidence type="ECO:0000256" key="3">
    <source>
        <dbReference type="PROSITE-ProRule" id="PRU00339"/>
    </source>
</evidence>
<dbReference type="SMART" id="SM00028">
    <property type="entry name" value="TPR"/>
    <property type="match status" value="14"/>
</dbReference>
<dbReference type="InterPro" id="IPR011990">
    <property type="entry name" value="TPR-like_helical_dom_sf"/>
</dbReference>
<evidence type="ECO:0000313" key="6">
    <source>
        <dbReference type="EMBL" id="CAH3163727.1"/>
    </source>
</evidence>
<dbReference type="Proteomes" id="UP001159427">
    <property type="component" value="Unassembled WGS sequence"/>
</dbReference>
<dbReference type="Pfam" id="PF13181">
    <property type="entry name" value="TPR_8"/>
    <property type="match status" value="1"/>
</dbReference>
<dbReference type="SUPFAM" id="SSF52540">
    <property type="entry name" value="P-loop containing nucleoside triphosphate hydrolases"/>
    <property type="match status" value="1"/>
</dbReference>
<feature type="region of interest" description="Disordered" evidence="5">
    <location>
        <begin position="48"/>
        <end position="71"/>
    </location>
</feature>
<protein>
    <recommendedName>
        <fullName evidence="8">Nephrocystin-3</fullName>
    </recommendedName>
</protein>
<gene>
    <name evidence="6" type="ORF">PEVE_00004677</name>
</gene>